<dbReference type="InterPro" id="IPR039315">
    <property type="entry name" value="CheW"/>
</dbReference>
<proteinExistence type="predicted"/>
<accession>A0A2S5DGH2</accession>
<dbReference type="RefSeq" id="WP_103902525.1">
    <property type="nucleotide sequence ID" value="NZ_PQWB01000036.1"/>
</dbReference>
<dbReference type="Gene3D" id="2.40.50.180">
    <property type="entry name" value="CheA-289, Domain 4"/>
    <property type="match status" value="1"/>
</dbReference>
<dbReference type="OrthoDB" id="9790406at2"/>
<dbReference type="Proteomes" id="UP000237082">
    <property type="component" value="Unassembled WGS sequence"/>
</dbReference>
<dbReference type="InterPro" id="IPR002545">
    <property type="entry name" value="CheW-lke_dom"/>
</dbReference>
<dbReference type="SUPFAM" id="SSF50341">
    <property type="entry name" value="CheW-like"/>
    <property type="match status" value="1"/>
</dbReference>
<protein>
    <submittedName>
        <fullName evidence="3">Chemotaxis protein CheW</fullName>
    </submittedName>
</protein>
<dbReference type="InterPro" id="IPR036061">
    <property type="entry name" value="CheW-like_dom_sf"/>
</dbReference>
<dbReference type="GO" id="GO:0006935">
    <property type="term" value="P:chemotaxis"/>
    <property type="evidence" value="ECO:0007669"/>
    <property type="project" value="InterPro"/>
</dbReference>
<dbReference type="GO" id="GO:0007165">
    <property type="term" value="P:signal transduction"/>
    <property type="evidence" value="ECO:0007669"/>
    <property type="project" value="InterPro"/>
</dbReference>
<dbReference type="EMBL" id="PQWB01000036">
    <property type="protein sequence ID" value="POZ62119.1"/>
    <property type="molecule type" value="Genomic_DNA"/>
</dbReference>
<dbReference type="Pfam" id="PF01584">
    <property type="entry name" value="CheW"/>
    <property type="match status" value="1"/>
</dbReference>
<evidence type="ECO:0000259" key="2">
    <source>
        <dbReference type="PROSITE" id="PS50851"/>
    </source>
</evidence>
<feature type="region of interest" description="Disordered" evidence="1">
    <location>
        <begin position="1"/>
        <end position="20"/>
    </location>
</feature>
<keyword evidence="4" id="KW-1185">Reference proteome</keyword>
<name>A0A2S5DGH2_9NEIS</name>
<dbReference type="PANTHER" id="PTHR22617">
    <property type="entry name" value="CHEMOTAXIS SENSOR HISTIDINE KINASE-RELATED"/>
    <property type="match status" value="1"/>
</dbReference>
<reference evidence="4" key="1">
    <citation type="submission" date="2018-02" db="EMBL/GenBank/DDBJ databases">
        <authorList>
            <person name="O'Hara-Hanley K."/>
            <person name="Soby S."/>
        </authorList>
    </citation>
    <scope>NUCLEOTIDE SEQUENCE [LARGE SCALE GENOMIC DNA]</scope>
    <source>
        <strain evidence="4">MWU14-2602</strain>
    </source>
</reference>
<dbReference type="GO" id="GO:0005829">
    <property type="term" value="C:cytosol"/>
    <property type="evidence" value="ECO:0007669"/>
    <property type="project" value="TreeGrafter"/>
</dbReference>
<gene>
    <name evidence="3" type="ORF">C2I19_09860</name>
</gene>
<evidence type="ECO:0000313" key="3">
    <source>
        <dbReference type="EMBL" id="POZ62119.1"/>
    </source>
</evidence>
<comment type="caution">
    <text evidence="3">The sequence shown here is derived from an EMBL/GenBank/DDBJ whole genome shotgun (WGS) entry which is preliminary data.</text>
</comment>
<dbReference type="Gene3D" id="2.30.30.40">
    <property type="entry name" value="SH3 Domains"/>
    <property type="match status" value="1"/>
</dbReference>
<evidence type="ECO:0000256" key="1">
    <source>
        <dbReference type="SAM" id="MobiDB-lite"/>
    </source>
</evidence>
<dbReference type="SMART" id="SM00260">
    <property type="entry name" value="CheW"/>
    <property type="match status" value="1"/>
</dbReference>
<dbReference type="AlphaFoldDB" id="A0A2S5DGH2"/>
<dbReference type="PANTHER" id="PTHR22617:SF41">
    <property type="entry name" value="CHEMOTAXIS SIGNAL TRANSDUCTION SYSTEM ADAPTOR PROTEIN CHEW"/>
    <property type="match status" value="1"/>
</dbReference>
<evidence type="ECO:0000313" key="4">
    <source>
        <dbReference type="Proteomes" id="UP000237082"/>
    </source>
</evidence>
<sequence>MAALNMLRRSDGAPAGDEPDETRQFLTFQLSGETFAVSILRIREILEYMAPTTVPLMPSFIRGVMNLRGAVVPVIDLSLRFAREETAIQRRTCIVIIEMEHAEQCQLLGVLVDAVHEVLAIADSEIEPPPQFGSKIRVDFIEGMAKVEGRFVVLLNVDKVLSLEEMSLLSELGHQETAGEEG</sequence>
<dbReference type="PROSITE" id="PS50851">
    <property type="entry name" value="CHEW"/>
    <property type="match status" value="1"/>
</dbReference>
<feature type="domain" description="CheW-like" evidence="2">
    <location>
        <begin position="22"/>
        <end position="166"/>
    </location>
</feature>
<organism evidence="3 4">
    <name type="scientific">Chromobacterium alticapitis</name>
    <dbReference type="NCBI Taxonomy" id="2073169"/>
    <lineage>
        <taxon>Bacteria</taxon>
        <taxon>Pseudomonadati</taxon>
        <taxon>Pseudomonadota</taxon>
        <taxon>Betaproteobacteria</taxon>
        <taxon>Neisseriales</taxon>
        <taxon>Chromobacteriaceae</taxon>
        <taxon>Chromobacterium</taxon>
    </lineage>
</organism>